<dbReference type="EMBL" id="CAJZBQ010000037">
    <property type="protein sequence ID" value="CAG9325139.1"/>
    <property type="molecule type" value="Genomic_DNA"/>
</dbReference>
<name>A0AAU9JW68_9CILI</name>
<evidence type="ECO:0008006" key="3">
    <source>
        <dbReference type="Google" id="ProtNLM"/>
    </source>
</evidence>
<keyword evidence="2" id="KW-1185">Reference proteome</keyword>
<sequence>MDDKSIDLRGSQIEKLMDIKQKASEIKHALEGIRLDGTMKWSDILRIYSLAAANLHYLQGKLTSALDHIVIVPDFNTHEDPEYIPNIISSWLLDEVDSAQKQAIQVYSNNARIPNDAEEMAYHFNSFCHELRERLNSKII</sequence>
<proteinExistence type="predicted"/>
<evidence type="ECO:0000313" key="1">
    <source>
        <dbReference type="EMBL" id="CAG9325139.1"/>
    </source>
</evidence>
<evidence type="ECO:0000313" key="2">
    <source>
        <dbReference type="Proteomes" id="UP001162131"/>
    </source>
</evidence>
<protein>
    <recommendedName>
        <fullName evidence="3">HEPN domain-containing protein</fullName>
    </recommendedName>
</protein>
<dbReference type="Proteomes" id="UP001162131">
    <property type="component" value="Unassembled WGS sequence"/>
</dbReference>
<dbReference type="AlphaFoldDB" id="A0AAU9JW68"/>
<reference evidence="1" key="1">
    <citation type="submission" date="2021-09" db="EMBL/GenBank/DDBJ databases">
        <authorList>
            <consortium name="AG Swart"/>
            <person name="Singh M."/>
            <person name="Singh A."/>
            <person name="Seah K."/>
            <person name="Emmerich C."/>
        </authorList>
    </citation>
    <scope>NUCLEOTIDE SEQUENCE</scope>
    <source>
        <strain evidence="1">ATCC30299</strain>
    </source>
</reference>
<comment type="caution">
    <text evidence="1">The sequence shown here is derived from an EMBL/GenBank/DDBJ whole genome shotgun (WGS) entry which is preliminary data.</text>
</comment>
<organism evidence="1 2">
    <name type="scientific">Blepharisma stoltei</name>
    <dbReference type="NCBI Taxonomy" id="1481888"/>
    <lineage>
        <taxon>Eukaryota</taxon>
        <taxon>Sar</taxon>
        <taxon>Alveolata</taxon>
        <taxon>Ciliophora</taxon>
        <taxon>Postciliodesmatophora</taxon>
        <taxon>Heterotrichea</taxon>
        <taxon>Heterotrichida</taxon>
        <taxon>Blepharismidae</taxon>
        <taxon>Blepharisma</taxon>
    </lineage>
</organism>
<accession>A0AAU9JW68</accession>
<gene>
    <name evidence="1" type="ORF">BSTOLATCC_MIC37885</name>
</gene>